<proteinExistence type="predicted"/>
<dbReference type="EMBL" id="JADIKF010000030">
    <property type="protein sequence ID" value="MBM7128188.1"/>
    <property type="molecule type" value="Genomic_DNA"/>
</dbReference>
<protein>
    <submittedName>
        <fullName evidence="2">Hydroxymyristoyl-ACP dehydratase</fullName>
    </submittedName>
</protein>
<sequence length="104" mass="11573">MDQSSQSGHRYRTELCIPPEHPCLPGHFPGQPLVPGVLLLEHVATALRTWRGQRLARIVETKFMAPLLPGEVAELELVEKSGRIRFEILRESQLLARGIVEGAA</sequence>
<dbReference type="SUPFAM" id="SSF54637">
    <property type="entry name" value="Thioesterase/thiol ester dehydrase-isomerase"/>
    <property type="match status" value="1"/>
</dbReference>
<accession>A0ABS2KBE3</accession>
<dbReference type="Proteomes" id="UP001430193">
    <property type="component" value="Unassembled WGS sequence"/>
</dbReference>
<reference evidence="2" key="1">
    <citation type="submission" date="2020-10" db="EMBL/GenBank/DDBJ databases">
        <title>Phylogeny of dyella-like bacteria.</title>
        <authorList>
            <person name="Fu J."/>
        </authorList>
    </citation>
    <scope>NUCLEOTIDE SEQUENCE</scope>
    <source>
        <strain evidence="2">DHON07</strain>
    </source>
</reference>
<dbReference type="RefSeq" id="WP_204629792.1">
    <property type="nucleotide sequence ID" value="NZ_BSOC01000011.1"/>
</dbReference>
<gene>
    <name evidence="2" type="ORF">ISS99_01500</name>
</gene>
<name>A0ABS2KBE3_9GAMM</name>
<feature type="domain" description="ApeI dehydratase-like" evidence="1">
    <location>
        <begin position="5"/>
        <end position="93"/>
    </location>
</feature>
<organism evidence="2 3">
    <name type="scientific">Dyella mobilis</name>
    <dbReference type="NCBI Taxonomy" id="1849582"/>
    <lineage>
        <taxon>Bacteria</taxon>
        <taxon>Pseudomonadati</taxon>
        <taxon>Pseudomonadota</taxon>
        <taxon>Gammaproteobacteria</taxon>
        <taxon>Lysobacterales</taxon>
        <taxon>Rhodanobacteraceae</taxon>
        <taxon>Dyella</taxon>
    </lineage>
</organism>
<dbReference type="Pfam" id="PF22818">
    <property type="entry name" value="ApeI-like"/>
    <property type="match status" value="1"/>
</dbReference>
<dbReference type="InterPro" id="IPR054545">
    <property type="entry name" value="ApeI-like"/>
</dbReference>
<comment type="caution">
    <text evidence="2">The sequence shown here is derived from an EMBL/GenBank/DDBJ whole genome shotgun (WGS) entry which is preliminary data.</text>
</comment>
<evidence type="ECO:0000313" key="2">
    <source>
        <dbReference type="EMBL" id="MBM7128188.1"/>
    </source>
</evidence>
<evidence type="ECO:0000259" key="1">
    <source>
        <dbReference type="Pfam" id="PF22818"/>
    </source>
</evidence>
<keyword evidence="3" id="KW-1185">Reference proteome</keyword>
<dbReference type="Gene3D" id="3.10.129.10">
    <property type="entry name" value="Hotdog Thioesterase"/>
    <property type="match status" value="1"/>
</dbReference>
<dbReference type="InterPro" id="IPR029069">
    <property type="entry name" value="HotDog_dom_sf"/>
</dbReference>
<evidence type="ECO:0000313" key="3">
    <source>
        <dbReference type="Proteomes" id="UP001430193"/>
    </source>
</evidence>